<dbReference type="Proteomes" id="UP000703893">
    <property type="component" value="Unassembled WGS sequence"/>
</dbReference>
<name>A0A937X5U8_9BACT</name>
<proteinExistence type="predicted"/>
<dbReference type="InterPro" id="IPR000914">
    <property type="entry name" value="SBP_5_dom"/>
</dbReference>
<sequence>MAYNRLLGIVSGPKLDKHKIVLEGELARSWEVGPDGLKYTFRLQPNVKFHNVDPINGRAFTARDIVLAYQR</sequence>
<feature type="domain" description="Solute-binding protein family 5" evidence="1">
    <location>
        <begin position="23"/>
        <end position="71"/>
    </location>
</feature>
<reference evidence="2 3" key="1">
    <citation type="submission" date="2019-03" db="EMBL/GenBank/DDBJ databases">
        <title>Lake Tanganyika Metagenome-Assembled Genomes (MAGs).</title>
        <authorList>
            <person name="Tran P."/>
        </authorList>
    </citation>
    <scope>NUCLEOTIDE SEQUENCE [LARGE SCALE GENOMIC DNA]</scope>
    <source>
        <strain evidence="2">K_DeepCast_65m_m2_236</strain>
    </source>
</reference>
<feature type="non-terminal residue" evidence="2">
    <location>
        <position position="71"/>
    </location>
</feature>
<gene>
    <name evidence="2" type="ORF">FJZ00_14460</name>
</gene>
<dbReference type="SUPFAM" id="SSF53850">
    <property type="entry name" value="Periplasmic binding protein-like II"/>
    <property type="match status" value="1"/>
</dbReference>
<protein>
    <recommendedName>
        <fullName evidence="1">Solute-binding protein family 5 domain-containing protein</fullName>
    </recommendedName>
</protein>
<evidence type="ECO:0000259" key="1">
    <source>
        <dbReference type="Pfam" id="PF00496"/>
    </source>
</evidence>
<dbReference type="AlphaFoldDB" id="A0A937X5U8"/>
<accession>A0A937X5U8</accession>
<dbReference type="EMBL" id="VGJX01000985">
    <property type="protein sequence ID" value="MBM3276353.1"/>
    <property type="molecule type" value="Genomic_DNA"/>
</dbReference>
<evidence type="ECO:0000313" key="2">
    <source>
        <dbReference type="EMBL" id="MBM3276353.1"/>
    </source>
</evidence>
<comment type="caution">
    <text evidence="2">The sequence shown here is derived from an EMBL/GenBank/DDBJ whole genome shotgun (WGS) entry which is preliminary data.</text>
</comment>
<dbReference type="Gene3D" id="3.90.76.10">
    <property type="entry name" value="Dipeptide-binding Protein, Domain 1"/>
    <property type="match status" value="1"/>
</dbReference>
<evidence type="ECO:0000313" key="3">
    <source>
        <dbReference type="Proteomes" id="UP000703893"/>
    </source>
</evidence>
<dbReference type="Pfam" id="PF00496">
    <property type="entry name" value="SBP_bac_5"/>
    <property type="match status" value="1"/>
</dbReference>
<organism evidence="2 3">
    <name type="scientific">Candidatus Tanganyikabacteria bacterium</name>
    <dbReference type="NCBI Taxonomy" id="2961651"/>
    <lineage>
        <taxon>Bacteria</taxon>
        <taxon>Bacillati</taxon>
        <taxon>Candidatus Sericytochromatia</taxon>
        <taxon>Candidatus Tanganyikabacteria</taxon>
    </lineage>
</organism>